<dbReference type="Proteomes" id="UP000031668">
    <property type="component" value="Unassembled WGS sequence"/>
</dbReference>
<reference evidence="5 6" key="1">
    <citation type="journal article" date="2014" name="Genome Biol. Evol.">
        <title>The genome of the myxosporean Thelohanellus kitauei shows adaptations to nutrient acquisition within its fish host.</title>
        <authorList>
            <person name="Yang Y."/>
            <person name="Xiong J."/>
            <person name="Zhou Z."/>
            <person name="Huo F."/>
            <person name="Miao W."/>
            <person name="Ran C."/>
            <person name="Liu Y."/>
            <person name="Zhang J."/>
            <person name="Feng J."/>
            <person name="Wang M."/>
            <person name="Wang M."/>
            <person name="Wang L."/>
            <person name="Yao B."/>
        </authorList>
    </citation>
    <scope>NUCLEOTIDE SEQUENCE [LARGE SCALE GENOMIC DNA]</scope>
    <source>
        <strain evidence="5">Wuqing</strain>
    </source>
</reference>
<accession>A0A0C2J924</accession>
<dbReference type="EMBL" id="JWZT01003765">
    <property type="protein sequence ID" value="KII65583.1"/>
    <property type="molecule type" value="Genomic_DNA"/>
</dbReference>
<dbReference type="GO" id="GO:0006534">
    <property type="term" value="P:cysteine metabolic process"/>
    <property type="evidence" value="ECO:0007669"/>
    <property type="project" value="UniProtKB-ARBA"/>
</dbReference>
<protein>
    <submittedName>
        <fullName evidence="5">Cystathionine beta-synthase</fullName>
    </submittedName>
</protein>
<comment type="caution">
    <text evidence="5">The sequence shown here is derived from an EMBL/GenBank/DDBJ whole genome shotgun (WGS) entry which is preliminary data.</text>
</comment>
<proteinExistence type="inferred from homology"/>
<dbReference type="InterPro" id="IPR050214">
    <property type="entry name" value="Cys_Synth/Cystath_Beta-Synth"/>
</dbReference>
<dbReference type="PANTHER" id="PTHR10314">
    <property type="entry name" value="CYSTATHIONINE BETA-SYNTHASE"/>
    <property type="match status" value="1"/>
</dbReference>
<comment type="similarity">
    <text evidence="2">Belongs to the cysteine synthase/cystathionine beta-synthase family.</text>
</comment>
<dbReference type="Gene3D" id="3.40.50.1100">
    <property type="match status" value="2"/>
</dbReference>
<dbReference type="GO" id="GO:0044272">
    <property type="term" value="P:sulfur compound biosynthetic process"/>
    <property type="evidence" value="ECO:0007669"/>
    <property type="project" value="UniProtKB-ARBA"/>
</dbReference>
<name>A0A0C2J924_THEKT</name>
<gene>
    <name evidence="5" type="ORF">RF11_02460</name>
</gene>
<dbReference type="Pfam" id="PF00291">
    <property type="entry name" value="PALP"/>
    <property type="match status" value="1"/>
</dbReference>
<keyword evidence="3" id="KW-0663">Pyridoxal phosphate</keyword>
<organism evidence="5 6">
    <name type="scientific">Thelohanellus kitauei</name>
    <name type="common">Myxosporean</name>
    <dbReference type="NCBI Taxonomy" id="669202"/>
    <lineage>
        <taxon>Eukaryota</taxon>
        <taxon>Metazoa</taxon>
        <taxon>Cnidaria</taxon>
        <taxon>Myxozoa</taxon>
        <taxon>Myxosporea</taxon>
        <taxon>Bivalvulida</taxon>
        <taxon>Platysporina</taxon>
        <taxon>Myxobolidae</taxon>
        <taxon>Thelohanellus</taxon>
    </lineage>
</organism>
<comment type="cofactor">
    <cofactor evidence="1">
        <name>pyridoxal 5'-phosphate</name>
        <dbReference type="ChEBI" id="CHEBI:597326"/>
    </cofactor>
</comment>
<dbReference type="InterPro" id="IPR036052">
    <property type="entry name" value="TrpB-like_PALP_sf"/>
</dbReference>
<feature type="domain" description="Tryptophan synthase beta chain-like PALP" evidence="4">
    <location>
        <begin position="4"/>
        <end position="157"/>
    </location>
</feature>
<dbReference type="FunFam" id="3.40.50.1100:FF:000003">
    <property type="entry name" value="Cystathionine beta-synthase"/>
    <property type="match status" value="1"/>
</dbReference>
<evidence type="ECO:0000259" key="4">
    <source>
        <dbReference type="Pfam" id="PF00291"/>
    </source>
</evidence>
<dbReference type="SUPFAM" id="SSF53686">
    <property type="entry name" value="Tryptophan synthase beta subunit-like PLP-dependent enzymes"/>
    <property type="match status" value="1"/>
</dbReference>
<dbReference type="OrthoDB" id="728at2759"/>
<dbReference type="GO" id="GO:0009069">
    <property type="term" value="P:serine family amino acid metabolic process"/>
    <property type="evidence" value="ECO:0007669"/>
    <property type="project" value="UniProtKB-ARBA"/>
</dbReference>
<evidence type="ECO:0000256" key="1">
    <source>
        <dbReference type="ARBA" id="ARBA00001933"/>
    </source>
</evidence>
<evidence type="ECO:0000256" key="2">
    <source>
        <dbReference type="ARBA" id="ARBA00007103"/>
    </source>
</evidence>
<evidence type="ECO:0000313" key="5">
    <source>
        <dbReference type="EMBL" id="KII65583.1"/>
    </source>
</evidence>
<sequence>MIALNNIRKIYDIKCKLFGKCEFYNPFGSIKDRIGYRMISEAERDRKIKPGDTLIEPTSGNTGIAIAAAAAVKGYRCIIVISEKMSHEKLNVIRALGAEIVRTPTAARFDDPDSNIRVAQTLQKQIPNSVILDQFRNAYNPIAHYDTTAEEIINQCDSK</sequence>
<dbReference type="AlphaFoldDB" id="A0A0C2J924"/>
<dbReference type="OMA" id="LGHEHIN"/>
<evidence type="ECO:0000313" key="6">
    <source>
        <dbReference type="Proteomes" id="UP000031668"/>
    </source>
</evidence>
<dbReference type="InterPro" id="IPR001926">
    <property type="entry name" value="TrpB-like_PALP"/>
</dbReference>
<evidence type="ECO:0000256" key="3">
    <source>
        <dbReference type="ARBA" id="ARBA00022898"/>
    </source>
</evidence>
<keyword evidence="6" id="KW-1185">Reference proteome</keyword>